<keyword evidence="2" id="KW-1133">Transmembrane helix</keyword>
<dbReference type="PANTHER" id="PTHR34126:SF1">
    <property type="entry name" value="PEROXISOME BIOGENESIS PROTEIN 22"/>
    <property type="match status" value="1"/>
</dbReference>
<accession>A0A7J6LCN1</accession>
<feature type="compositionally biased region" description="Polar residues" evidence="1">
    <location>
        <begin position="52"/>
        <end position="67"/>
    </location>
</feature>
<dbReference type="PANTHER" id="PTHR34126">
    <property type="entry name" value="PEROXISOME BIOGENESIS PROTEIN 22"/>
    <property type="match status" value="1"/>
</dbReference>
<feature type="region of interest" description="Disordered" evidence="1">
    <location>
        <begin position="52"/>
        <end position="72"/>
    </location>
</feature>
<dbReference type="AlphaFoldDB" id="A0A7J6LCN1"/>
<dbReference type="InterPro" id="IPR037485">
    <property type="entry name" value="PEX22"/>
</dbReference>
<keyword evidence="2" id="KW-0812">Transmembrane</keyword>
<keyword evidence="2" id="KW-0472">Membrane</keyword>
<evidence type="ECO:0000256" key="1">
    <source>
        <dbReference type="SAM" id="MobiDB-lite"/>
    </source>
</evidence>
<evidence type="ECO:0000313" key="4">
    <source>
        <dbReference type="Proteomes" id="UP000591131"/>
    </source>
</evidence>
<comment type="caution">
    <text evidence="3">The sequence shown here is derived from an EMBL/GenBank/DDBJ whole genome shotgun (WGS) entry which is preliminary data.</text>
</comment>
<evidence type="ECO:0000256" key="2">
    <source>
        <dbReference type="SAM" id="Phobius"/>
    </source>
</evidence>
<keyword evidence="4" id="KW-1185">Reference proteome</keyword>
<dbReference type="EMBL" id="JAAPAO010000569">
    <property type="protein sequence ID" value="KAF4656936.1"/>
    <property type="molecule type" value="Genomic_DNA"/>
</dbReference>
<name>A0A7J6LCN1_PERCH</name>
<feature type="transmembrane region" description="Helical" evidence="2">
    <location>
        <begin position="21"/>
        <end position="43"/>
    </location>
</feature>
<dbReference type="GO" id="GO:0007031">
    <property type="term" value="P:peroxisome organization"/>
    <property type="evidence" value="ECO:0007669"/>
    <property type="project" value="InterPro"/>
</dbReference>
<dbReference type="Pfam" id="PF22978">
    <property type="entry name" value="HAD_Pex22"/>
    <property type="match status" value="1"/>
</dbReference>
<dbReference type="OrthoDB" id="77656at2759"/>
<proteinExistence type="predicted"/>
<evidence type="ECO:0000313" key="3">
    <source>
        <dbReference type="EMBL" id="KAF4656936.1"/>
    </source>
</evidence>
<organism evidence="3 4">
    <name type="scientific">Perkinsus chesapeaki</name>
    <name type="common">Clam parasite</name>
    <name type="synonym">Perkinsus andrewsi</name>
    <dbReference type="NCBI Taxonomy" id="330153"/>
    <lineage>
        <taxon>Eukaryota</taxon>
        <taxon>Sar</taxon>
        <taxon>Alveolata</taxon>
        <taxon>Perkinsozoa</taxon>
        <taxon>Perkinsea</taxon>
        <taxon>Perkinsida</taxon>
        <taxon>Perkinsidae</taxon>
        <taxon>Perkinsus</taxon>
    </lineage>
</organism>
<sequence length="205" mass="22370">MSGLITVRIIEAARYTLQRILASPNLALIIWTTLFAGVFLLFWRIGRNQNPSNDSRNTAVATPSSTAHGKHQKEIRRLVVSVSLDGVARTDAVYSSLQKLADSCDLVIEMVASSDAQEDSYRTEISEKCGIAEHRVLCSSTSSGRSSMVRQLSPAWHFDTNEDVLKYLTGLVPHLASVSASGSDAVRVFPSIDSFVNAILNDESL</sequence>
<dbReference type="Proteomes" id="UP000591131">
    <property type="component" value="Unassembled WGS sequence"/>
</dbReference>
<reference evidence="3 4" key="1">
    <citation type="submission" date="2020-04" db="EMBL/GenBank/DDBJ databases">
        <title>Perkinsus chesapeaki whole genome sequence.</title>
        <authorList>
            <person name="Bogema D.R."/>
        </authorList>
    </citation>
    <scope>NUCLEOTIDE SEQUENCE [LARGE SCALE GENOMIC DNA]</scope>
    <source>
        <strain evidence="3">ATCC PRA-425</strain>
    </source>
</reference>
<gene>
    <name evidence="3" type="ORF">FOL47_008670</name>
</gene>
<protein>
    <submittedName>
        <fullName evidence="3">Uncharacterized protein</fullName>
    </submittedName>
</protein>